<organism evidence="2">
    <name type="scientific">viral metagenome</name>
    <dbReference type="NCBI Taxonomy" id="1070528"/>
    <lineage>
        <taxon>unclassified sequences</taxon>
        <taxon>metagenomes</taxon>
        <taxon>organismal metagenomes</taxon>
    </lineage>
</organism>
<reference evidence="2" key="1">
    <citation type="submission" date="2020-03" db="EMBL/GenBank/DDBJ databases">
        <title>The deep terrestrial virosphere.</title>
        <authorList>
            <person name="Holmfeldt K."/>
            <person name="Nilsson E."/>
            <person name="Simone D."/>
            <person name="Lopez-Fernandez M."/>
            <person name="Wu X."/>
            <person name="de Brujin I."/>
            <person name="Lundin D."/>
            <person name="Andersson A."/>
            <person name="Bertilsson S."/>
            <person name="Dopson M."/>
        </authorList>
    </citation>
    <scope>NUCLEOTIDE SEQUENCE</scope>
    <source>
        <strain evidence="2">MM415B01378</strain>
    </source>
</reference>
<name>A0A6M3INU8_9ZZZZ</name>
<feature type="compositionally biased region" description="Basic and acidic residues" evidence="1">
    <location>
        <begin position="17"/>
        <end position="27"/>
    </location>
</feature>
<dbReference type="AlphaFoldDB" id="A0A6M3INU8"/>
<feature type="compositionally biased region" description="Basic residues" evidence="1">
    <location>
        <begin position="67"/>
        <end position="85"/>
    </location>
</feature>
<dbReference type="EMBL" id="MT141349">
    <property type="protein sequence ID" value="QJA58975.1"/>
    <property type="molecule type" value="Genomic_DNA"/>
</dbReference>
<evidence type="ECO:0000313" key="2">
    <source>
        <dbReference type="EMBL" id="QJA58975.1"/>
    </source>
</evidence>
<accession>A0A6M3INU8</accession>
<feature type="region of interest" description="Disordered" evidence="1">
    <location>
        <begin position="62"/>
        <end position="85"/>
    </location>
</feature>
<proteinExistence type="predicted"/>
<protein>
    <submittedName>
        <fullName evidence="2">Uncharacterized protein</fullName>
    </submittedName>
</protein>
<sequence length="85" mass="9920">MPGSSNYNSEYDVVDEQDMKKESGQSDAEWKRYGNIYKSELEKAMKPTVGPPDGFQGRFKAAEKKAMKIHRKKEKERRRMNRSGF</sequence>
<evidence type="ECO:0000256" key="1">
    <source>
        <dbReference type="SAM" id="MobiDB-lite"/>
    </source>
</evidence>
<feature type="region of interest" description="Disordered" evidence="1">
    <location>
        <begin position="1"/>
        <end position="27"/>
    </location>
</feature>
<gene>
    <name evidence="2" type="ORF">MM415B01378_0005</name>
</gene>